<dbReference type="SUPFAM" id="SSF52200">
    <property type="entry name" value="Toll/Interleukin receptor TIR domain"/>
    <property type="match status" value="1"/>
</dbReference>
<dbReference type="PROSITE" id="PS50104">
    <property type="entry name" value="TIR"/>
    <property type="match status" value="1"/>
</dbReference>
<organism evidence="4 5">
    <name type="scientific">Rosa chinensis</name>
    <name type="common">China rose</name>
    <dbReference type="NCBI Taxonomy" id="74649"/>
    <lineage>
        <taxon>Eukaryota</taxon>
        <taxon>Viridiplantae</taxon>
        <taxon>Streptophyta</taxon>
        <taxon>Embryophyta</taxon>
        <taxon>Tracheophyta</taxon>
        <taxon>Spermatophyta</taxon>
        <taxon>Magnoliopsida</taxon>
        <taxon>eudicotyledons</taxon>
        <taxon>Gunneridae</taxon>
        <taxon>Pentapetalae</taxon>
        <taxon>rosids</taxon>
        <taxon>fabids</taxon>
        <taxon>Rosales</taxon>
        <taxon>Rosaceae</taxon>
        <taxon>Rosoideae</taxon>
        <taxon>Rosoideae incertae sedis</taxon>
        <taxon>Rosa</taxon>
    </lineage>
</organism>
<dbReference type="PANTHER" id="PTHR32009">
    <property type="entry name" value="TMV RESISTANCE PROTEIN N-LIKE"/>
    <property type="match status" value="1"/>
</dbReference>
<dbReference type="Gene3D" id="3.40.50.10140">
    <property type="entry name" value="Toll/interleukin-1 receptor homology (TIR) domain"/>
    <property type="match status" value="1"/>
</dbReference>
<comment type="caution">
    <text evidence="4">The sequence shown here is derived from an EMBL/GenBank/DDBJ whole genome shotgun (WGS) entry which is preliminary data.</text>
</comment>
<reference evidence="4 5" key="1">
    <citation type="journal article" date="2018" name="Nat. Genet.">
        <title>The Rosa genome provides new insights in the design of modern roses.</title>
        <authorList>
            <person name="Bendahmane M."/>
        </authorList>
    </citation>
    <scope>NUCLEOTIDE SEQUENCE [LARGE SCALE GENOMIC DNA]</scope>
    <source>
        <strain evidence="5">cv. Old Blush</strain>
    </source>
</reference>
<feature type="domain" description="TIR" evidence="3">
    <location>
        <begin position="38"/>
        <end position="80"/>
    </location>
</feature>
<dbReference type="EMBL" id="PDCK01000042">
    <property type="protein sequence ID" value="PRQ36229.1"/>
    <property type="molecule type" value="Genomic_DNA"/>
</dbReference>
<evidence type="ECO:0000256" key="1">
    <source>
        <dbReference type="ARBA" id="ARBA00023027"/>
    </source>
</evidence>
<keyword evidence="1" id="KW-0520">NAD</keyword>
<accession>A0A2P6QPW1</accession>
<protein>
    <submittedName>
        <fullName evidence="4">Putative TIR domain-containing protein</fullName>
    </submittedName>
</protein>
<keyword evidence="5" id="KW-1185">Reference proteome</keyword>
<dbReference type="InterPro" id="IPR000157">
    <property type="entry name" value="TIR_dom"/>
</dbReference>
<dbReference type="Pfam" id="PF01582">
    <property type="entry name" value="TIR"/>
    <property type="match status" value="1"/>
</dbReference>
<dbReference type="InterPro" id="IPR035897">
    <property type="entry name" value="Toll_tir_struct_dom_sf"/>
</dbReference>
<sequence length="80" mass="9207">MKQSKQNMAFLTNEASSSSSSLPLSSTDHHSTDHQNHYTYEVFLSFRGEDTRYDFTDHLYNALCLRGIKTFRDDKLSIGL</sequence>
<dbReference type="GO" id="GO:0007165">
    <property type="term" value="P:signal transduction"/>
    <property type="evidence" value="ECO:0007669"/>
    <property type="project" value="InterPro"/>
</dbReference>
<dbReference type="Proteomes" id="UP000238479">
    <property type="component" value="Chromosome 4"/>
</dbReference>
<evidence type="ECO:0000259" key="3">
    <source>
        <dbReference type="PROSITE" id="PS50104"/>
    </source>
</evidence>
<dbReference type="Gramene" id="PRQ36229">
    <property type="protein sequence ID" value="PRQ36229"/>
    <property type="gene ID" value="RchiOBHm_Chr4g0389131"/>
</dbReference>
<evidence type="ECO:0000256" key="2">
    <source>
        <dbReference type="SAM" id="MobiDB-lite"/>
    </source>
</evidence>
<gene>
    <name evidence="4" type="ORF">RchiOBHm_Chr4g0389131</name>
</gene>
<dbReference type="AlphaFoldDB" id="A0A2P6QPW1"/>
<feature type="compositionally biased region" description="Polar residues" evidence="2">
    <location>
        <begin position="1"/>
        <end position="15"/>
    </location>
</feature>
<feature type="region of interest" description="Disordered" evidence="2">
    <location>
        <begin position="1"/>
        <end position="33"/>
    </location>
</feature>
<name>A0A2P6QPW1_ROSCH</name>
<evidence type="ECO:0000313" key="4">
    <source>
        <dbReference type="EMBL" id="PRQ36229.1"/>
    </source>
</evidence>
<evidence type="ECO:0000313" key="5">
    <source>
        <dbReference type="Proteomes" id="UP000238479"/>
    </source>
</evidence>
<proteinExistence type="predicted"/>
<dbReference type="PANTHER" id="PTHR32009:SF121">
    <property type="entry name" value="SIMILAR TO PART OF DISEASE RESISTANCE PROTEIN-RELATED"/>
    <property type="match status" value="1"/>
</dbReference>
<feature type="compositionally biased region" description="Low complexity" evidence="2">
    <location>
        <begin position="16"/>
        <end position="26"/>
    </location>
</feature>